<keyword evidence="3 5" id="KW-1133">Transmembrane helix</keyword>
<evidence type="ECO:0000256" key="3">
    <source>
        <dbReference type="ARBA" id="ARBA00022989"/>
    </source>
</evidence>
<dbReference type="Pfam" id="PF07690">
    <property type="entry name" value="MFS_1"/>
    <property type="match status" value="1"/>
</dbReference>
<keyword evidence="4 5" id="KW-0472">Membrane</keyword>
<gene>
    <name evidence="7" type="ORF">HNR61_001608</name>
</gene>
<evidence type="ECO:0000256" key="1">
    <source>
        <dbReference type="ARBA" id="ARBA00004651"/>
    </source>
</evidence>
<comment type="caution">
    <text evidence="7">The sequence shown here is derived from an EMBL/GenBank/DDBJ whole genome shotgun (WGS) entry which is preliminary data.</text>
</comment>
<dbReference type="CDD" id="cd06174">
    <property type="entry name" value="MFS"/>
    <property type="match status" value="1"/>
</dbReference>
<evidence type="ECO:0000313" key="7">
    <source>
        <dbReference type="EMBL" id="MBA8949995.1"/>
    </source>
</evidence>
<feature type="transmembrane region" description="Helical" evidence="5">
    <location>
        <begin position="335"/>
        <end position="361"/>
    </location>
</feature>
<evidence type="ECO:0000256" key="2">
    <source>
        <dbReference type="ARBA" id="ARBA00022692"/>
    </source>
</evidence>
<dbReference type="Gene3D" id="1.20.1250.20">
    <property type="entry name" value="MFS general substrate transporter like domains"/>
    <property type="match status" value="2"/>
</dbReference>
<dbReference type="InterPro" id="IPR036259">
    <property type="entry name" value="MFS_trans_sf"/>
</dbReference>
<feature type="transmembrane region" description="Helical" evidence="5">
    <location>
        <begin position="101"/>
        <end position="121"/>
    </location>
</feature>
<dbReference type="GO" id="GO:0005886">
    <property type="term" value="C:plasma membrane"/>
    <property type="evidence" value="ECO:0007669"/>
    <property type="project" value="UniProtKB-SubCell"/>
</dbReference>
<organism evidence="7 8">
    <name type="scientific">Actinomadura namibiensis</name>
    <dbReference type="NCBI Taxonomy" id="182080"/>
    <lineage>
        <taxon>Bacteria</taxon>
        <taxon>Bacillati</taxon>
        <taxon>Actinomycetota</taxon>
        <taxon>Actinomycetes</taxon>
        <taxon>Streptosporangiales</taxon>
        <taxon>Thermomonosporaceae</taxon>
        <taxon>Actinomadura</taxon>
    </lineage>
</organism>
<feature type="transmembrane region" description="Helical" evidence="5">
    <location>
        <begin position="311"/>
        <end position="329"/>
    </location>
</feature>
<feature type="transmembrane region" description="Helical" evidence="5">
    <location>
        <begin position="127"/>
        <end position="148"/>
    </location>
</feature>
<feature type="transmembrane region" description="Helical" evidence="5">
    <location>
        <begin position="160"/>
        <end position="180"/>
    </location>
</feature>
<dbReference type="AlphaFoldDB" id="A0A7W3LKZ0"/>
<evidence type="ECO:0000313" key="8">
    <source>
        <dbReference type="Proteomes" id="UP000572680"/>
    </source>
</evidence>
<evidence type="ECO:0000256" key="4">
    <source>
        <dbReference type="ARBA" id="ARBA00023136"/>
    </source>
</evidence>
<dbReference type="InterPro" id="IPR011701">
    <property type="entry name" value="MFS"/>
</dbReference>
<dbReference type="Proteomes" id="UP000572680">
    <property type="component" value="Unassembled WGS sequence"/>
</dbReference>
<sequence>MTAVHGAAAEPVLPVPGADDRPAAPARLVAALVAAQFGAYLAVLTPVIVTLAIRVAQVAPDTRAASLGQVLSVGAVLALVANPLFGALSDRTTSRFGRRRPWLLGGMVVGLAGLLLVAVGGTVPLLTLGWAVAQLGVNATLAALTAIIPDQIPDRQRGRVSGLVGMMTSVAMVGGAFVAQAVAGHALLMMAVPGLVGLLCVGWLVLVLRDAPADRAALAPYGLRTFLRSFWVNPLRHRDFGWNWLGRFMVYVGLASLTSYQTYYLVDRLGFSTEQAAGKVFLSTLVMTAATVVGSILGGTLSDRSGRRKPYVVFSAAVTGLALLVVALVDSLPLFLCAVALFGFGQGLYMAVDVALAAAVLPDPRESAKDMGVLNIANALPQSLVPIVAPALPALGAGDGPGGNYSALFVTGAVCGLLGAFAVQLVRSVR</sequence>
<accession>A0A7W3LKZ0</accession>
<dbReference type="RefSeq" id="WP_220509129.1">
    <property type="nucleotide sequence ID" value="NZ_BAAALP010000027.1"/>
</dbReference>
<dbReference type="GO" id="GO:0022857">
    <property type="term" value="F:transmembrane transporter activity"/>
    <property type="evidence" value="ECO:0007669"/>
    <property type="project" value="InterPro"/>
</dbReference>
<feature type="transmembrane region" description="Helical" evidence="5">
    <location>
        <begin position="276"/>
        <end position="299"/>
    </location>
</feature>
<evidence type="ECO:0000259" key="6">
    <source>
        <dbReference type="PROSITE" id="PS50850"/>
    </source>
</evidence>
<name>A0A7W3LKZ0_ACTNM</name>
<dbReference type="PROSITE" id="PS50850">
    <property type="entry name" value="MFS"/>
    <property type="match status" value="1"/>
</dbReference>
<evidence type="ECO:0000256" key="5">
    <source>
        <dbReference type="SAM" id="Phobius"/>
    </source>
</evidence>
<dbReference type="EMBL" id="JACJIA010000002">
    <property type="protein sequence ID" value="MBA8949995.1"/>
    <property type="molecule type" value="Genomic_DNA"/>
</dbReference>
<dbReference type="PANTHER" id="PTHR23528:SF1">
    <property type="entry name" value="MAJOR FACILITATOR SUPERFAMILY (MFS) PROFILE DOMAIN-CONTAINING PROTEIN"/>
    <property type="match status" value="1"/>
</dbReference>
<keyword evidence="2 5" id="KW-0812">Transmembrane</keyword>
<feature type="transmembrane region" description="Helical" evidence="5">
    <location>
        <begin position="244"/>
        <end position="264"/>
    </location>
</feature>
<keyword evidence="8" id="KW-1185">Reference proteome</keyword>
<reference evidence="7 8" key="1">
    <citation type="submission" date="2020-08" db="EMBL/GenBank/DDBJ databases">
        <title>Genomic Encyclopedia of Type Strains, Phase IV (KMG-IV): sequencing the most valuable type-strain genomes for metagenomic binning, comparative biology and taxonomic classification.</title>
        <authorList>
            <person name="Goeker M."/>
        </authorList>
    </citation>
    <scope>NUCLEOTIDE SEQUENCE [LARGE SCALE GENOMIC DNA]</scope>
    <source>
        <strain evidence="7 8">DSM 44197</strain>
    </source>
</reference>
<feature type="transmembrane region" description="Helical" evidence="5">
    <location>
        <begin position="373"/>
        <end position="393"/>
    </location>
</feature>
<feature type="transmembrane region" description="Helical" evidence="5">
    <location>
        <begin position="65"/>
        <end position="89"/>
    </location>
</feature>
<dbReference type="SUPFAM" id="SSF103473">
    <property type="entry name" value="MFS general substrate transporter"/>
    <property type="match status" value="1"/>
</dbReference>
<dbReference type="InterPro" id="IPR020846">
    <property type="entry name" value="MFS_dom"/>
</dbReference>
<dbReference type="PANTHER" id="PTHR23528">
    <property type="match status" value="1"/>
</dbReference>
<protein>
    <submittedName>
        <fullName evidence="7">MFS family permease</fullName>
    </submittedName>
</protein>
<comment type="subcellular location">
    <subcellularLocation>
        <location evidence="1">Cell membrane</location>
        <topology evidence="1">Multi-pass membrane protein</topology>
    </subcellularLocation>
</comment>
<feature type="transmembrane region" description="Helical" evidence="5">
    <location>
        <begin position="186"/>
        <end position="208"/>
    </location>
</feature>
<proteinExistence type="predicted"/>
<feature type="transmembrane region" description="Helical" evidence="5">
    <location>
        <begin position="28"/>
        <end position="53"/>
    </location>
</feature>
<feature type="domain" description="Major facilitator superfamily (MFS) profile" evidence="6">
    <location>
        <begin position="31"/>
        <end position="430"/>
    </location>
</feature>
<feature type="transmembrane region" description="Helical" evidence="5">
    <location>
        <begin position="405"/>
        <end position="426"/>
    </location>
</feature>